<proteinExistence type="predicted"/>
<dbReference type="Gene3D" id="4.10.1110.10">
    <property type="entry name" value="AN1-like Zinc finger"/>
    <property type="match status" value="1"/>
</dbReference>
<dbReference type="OMA" id="CKQTSSA"/>
<dbReference type="AlphaFoldDB" id="A0A0L0HTL2"/>
<dbReference type="OrthoDB" id="431929at2759"/>
<feature type="region of interest" description="Disordered" evidence="5">
    <location>
        <begin position="1"/>
        <end position="74"/>
    </location>
</feature>
<dbReference type="Proteomes" id="UP000053201">
    <property type="component" value="Unassembled WGS sequence"/>
</dbReference>
<dbReference type="Pfam" id="PF01428">
    <property type="entry name" value="zf-AN1"/>
    <property type="match status" value="1"/>
</dbReference>
<dbReference type="InterPro" id="IPR000058">
    <property type="entry name" value="Znf_AN1"/>
</dbReference>
<dbReference type="InterPro" id="IPR035896">
    <property type="entry name" value="AN1-like_Znf"/>
</dbReference>
<feature type="compositionally biased region" description="Basic residues" evidence="5">
    <location>
        <begin position="54"/>
        <end position="64"/>
    </location>
</feature>
<evidence type="ECO:0000256" key="5">
    <source>
        <dbReference type="SAM" id="MobiDB-lite"/>
    </source>
</evidence>
<evidence type="ECO:0000256" key="1">
    <source>
        <dbReference type="ARBA" id="ARBA00022723"/>
    </source>
</evidence>
<dbReference type="SUPFAM" id="SSF118310">
    <property type="entry name" value="AN1-like Zinc finger"/>
    <property type="match status" value="1"/>
</dbReference>
<organism evidence="7 8">
    <name type="scientific">Spizellomyces punctatus (strain DAOM BR117)</name>
    <dbReference type="NCBI Taxonomy" id="645134"/>
    <lineage>
        <taxon>Eukaryota</taxon>
        <taxon>Fungi</taxon>
        <taxon>Fungi incertae sedis</taxon>
        <taxon>Chytridiomycota</taxon>
        <taxon>Chytridiomycota incertae sedis</taxon>
        <taxon>Chytridiomycetes</taxon>
        <taxon>Spizellomycetales</taxon>
        <taxon>Spizellomycetaceae</taxon>
        <taxon>Spizellomyces</taxon>
    </lineage>
</organism>
<keyword evidence="8" id="KW-1185">Reference proteome</keyword>
<evidence type="ECO:0000313" key="8">
    <source>
        <dbReference type="Proteomes" id="UP000053201"/>
    </source>
</evidence>
<name>A0A0L0HTL2_SPIPD</name>
<dbReference type="EMBL" id="KQ257451">
    <property type="protein sequence ID" value="KND04204.1"/>
    <property type="molecule type" value="Genomic_DNA"/>
</dbReference>
<gene>
    <name evidence="7" type="ORF">SPPG_01637</name>
</gene>
<sequence>MPPSSSNAFEVLQEEQSSIEDTEQGDEDAKIVRARGDNIRAATELPTSDDGVKVTKKKKKKKKQSKDNADDEEQVAELVERIESAIPAAPTNQCALPKCQAKTGVLGVVCDFCKRKFCMAHRHPESHSSRCAELKQNAERVTHRRDASLIIEANKRDPGVANRVGGIQKERQDAKRRLQERIERATLDRKAKDKGKK</sequence>
<dbReference type="PROSITE" id="PS51039">
    <property type="entry name" value="ZF_AN1"/>
    <property type="match status" value="1"/>
</dbReference>
<accession>A0A0L0HTL2</accession>
<reference evidence="7 8" key="1">
    <citation type="submission" date="2009-08" db="EMBL/GenBank/DDBJ databases">
        <title>The Genome Sequence of Spizellomyces punctatus strain DAOM BR117.</title>
        <authorList>
            <consortium name="The Broad Institute Genome Sequencing Platform"/>
            <person name="Russ C."/>
            <person name="Cuomo C."/>
            <person name="Shea T."/>
            <person name="Young S.K."/>
            <person name="Zeng Q."/>
            <person name="Koehrsen M."/>
            <person name="Haas B."/>
            <person name="Borodovsky M."/>
            <person name="Guigo R."/>
            <person name="Alvarado L."/>
            <person name="Berlin A."/>
            <person name="Bochicchio J."/>
            <person name="Borenstein D."/>
            <person name="Chapman S."/>
            <person name="Chen Z."/>
            <person name="Engels R."/>
            <person name="Freedman E."/>
            <person name="Gellesch M."/>
            <person name="Goldberg J."/>
            <person name="Griggs A."/>
            <person name="Gujja S."/>
            <person name="Heiman D."/>
            <person name="Hepburn T."/>
            <person name="Howarth C."/>
            <person name="Jen D."/>
            <person name="Larson L."/>
            <person name="Lewis B."/>
            <person name="Mehta T."/>
            <person name="Park D."/>
            <person name="Pearson M."/>
            <person name="Roberts A."/>
            <person name="Saif S."/>
            <person name="Shenoy N."/>
            <person name="Sisk P."/>
            <person name="Stolte C."/>
            <person name="Sykes S."/>
            <person name="Thomson T."/>
            <person name="Walk T."/>
            <person name="White J."/>
            <person name="Yandava C."/>
            <person name="Burger G."/>
            <person name="Gray M.W."/>
            <person name="Holland P.W.H."/>
            <person name="King N."/>
            <person name="Lang F.B.F."/>
            <person name="Roger A.J."/>
            <person name="Ruiz-Trillo I."/>
            <person name="Lander E."/>
            <person name="Nusbaum C."/>
        </authorList>
    </citation>
    <scope>NUCLEOTIDE SEQUENCE [LARGE SCALE GENOMIC DNA]</scope>
    <source>
        <strain evidence="7 8">DAOM BR117</strain>
    </source>
</reference>
<evidence type="ECO:0000259" key="6">
    <source>
        <dbReference type="PROSITE" id="PS51039"/>
    </source>
</evidence>
<evidence type="ECO:0000313" key="7">
    <source>
        <dbReference type="EMBL" id="KND04204.1"/>
    </source>
</evidence>
<dbReference type="VEuPathDB" id="FungiDB:SPPG_01637"/>
<dbReference type="RefSeq" id="XP_016612243.1">
    <property type="nucleotide sequence ID" value="XM_016749956.1"/>
</dbReference>
<protein>
    <recommendedName>
        <fullName evidence="6">AN1-type domain-containing protein</fullName>
    </recommendedName>
</protein>
<dbReference type="GO" id="GO:0008270">
    <property type="term" value="F:zinc ion binding"/>
    <property type="evidence" value="ECO:0007669"/>
    <property type="project" value="UniProtKB-KW"/>
</dbReference>
<dbReference type="eggNOG" id="ENOG502T0W5">
    <property type="taxonomic scope" value="Eukaryota"/>
</dbReference>
<feature type="compositionally biased region" description="Basic and acidic residues" evidence="5">
    <location>
        <begin position="27"/>
        <end position="38"/>
    </location>
</feature>
<dbReference type="SMART" id="SM00154">
    <property type="entry name" value="ZnF_AN1"/>
    <property type="match status" value="1"/>
</dbReference>
<keyword evidence="3" id="KW-0862">Zinc</keyword>
<feature type="domain" description="AN1-type" evidence="6">
    <location>
        <begin position="88"/>
        <end position="137"/>
    </location>
</feature>
<keyword evidence="2 4" id="KW-0863">Zinc-finger</keyword>
<dbReference type="GeneID" id="27685288"/>
<feature type="compositionally biased region" description="Acidic residues" evidence="5">
    <location>
        <begin position="17"/>
        <end position="26"/>
    </location>
</feature>
<keyword evidence="1" id="KW-0479">Metal-binding</keyword>
<evidence type="ECO:0000256" key="4">
    <source>
        <dbReference type="PROSITE-ProRule" id="PRU00449"/>
    </source>
</evidence>
<evidence type="ECO:0000256" key="3">
    <source>
        <dbReference type="ARBA" id="ARBA00022833"/>
    </source>
</evidence>
<evidence type="ECO:0000256" key="2">
    <source>
        <dbReference type="ARBA" id="ARBA00022771"/>
    </source>
</evidence>
<dbReference type="InParanoid" id="A0A0L0HTL2"/>